<dbReference type="Pfam" id="PF08282">
    <property type="entry name" value="Hydrolase_3"/>
    <property type="match status" value="1"/>
</dbReference>
<dbReference type="InterPro" id="IPR036412">
    <property type="entry name" value="HAD-like_sf"/>
</dbReference>
<dbReference type="OrthoDB" id="306707at2"/>
<evidence type="ECO:0000313" key="2">
    <source>
        <dbReference type="Proteomes" id="UP000183639"/>
    </source>
</evidence>
<dbReference type="InterPro" id="IPR023214">
    <property type="entry name" value="HAD_sf"/>
</dbReference>
<dbReference type="NCBIfam" id="TIGR01484">
    <property type="entry name" value="HAD-SF-IIB"/>
    <property type="match status" value="1"/>
</dbReference>
<dbReference type="EMBL" id="FOQK01000010">
    <property type="protein sequence ID" value="SFH99313.1"/>
    <property type="molecule type" value="Genomic_DNA"/>
</dbReference>
<gene>
    <name evidence="1" type="ORF">SAMN04487861_11092</name>
</gene>
<proteinExistence type="predicted"/>
<reference evidence="1 2" key="1">
    <citation type="submission" date="2016-10" db="EMBL/GenBank/DDBJ databases">
        <authorList>
            <person name="de Groot N.N."/>
        </authorList>
    </citation>
    <scope>NUCLEOTIDE SEQUENCE [LARGE SCALE GENOMIC DNA]</scope>
    <source>
        <strain evidence="1 2">Z108</strain>
    </source>
</reference>
<dbReference type="Gene3D" id="3.40.50.1000">
    <property type="entry name" value="HAD superfamily/HAD-like"/>
    <property type="match status" value="1"/>
</dbReference>
<organism evidence="1 2">
    <name type="scientific">Selenomonas ruminantium</name>
    <dbReference type="NCBI Taxonomy" id="971"/>
    <lineage>
        <taxon>Bacteria</taxon>
        <taxon>Bacillati</taxon>
        <taxon>Bacillota</taxon>
        <taxon>Negativicutes</taxon>
        <taxon>Selenomonadales</taxon>
        <taxon>Selenomonadaceae</taxon>
        <taxon>Selenomonas</taxon>
    </lineage>
</organism>
<dbReference type="GO" id="GO:0005829">
    <property type="term" value="C:cytosol"/>
    <property type="evidence" value="ECO:0007669"/>
    <property type="project" value="TreeGrafter"/>
</dbReference>
<dbReference type="InterPro" id="IPR006379">
    <property type="entry name" value="HAD-SF_hydro_IIB"/>
</dbReference>
<accession>A0A1I3EKB3</accession>
<dbReference type="RefSeq" id="WP_075443303.1">
    <property type="nucleotide sequence ID" value="NZ_FOQK01000010.1"/>
</dbReference>
<dbReference type="PANTHER" id="PTHR10000">
    <property type="entry name" value="PHOSPHOSERINE PHOSPHATASE"/>
    <property type="match status" value="1"/>
</dbReference>
<dbReference type="AlphaFoldDB" id="A0A1I3EKB3"/>
<dbReference type="GO" id="GO:0000287">
    <property type="term" value="F:magnesium ion binding"/>
    <property type="evidence" value="ECO:0007669"/>
    <property type="project" value="TreeGrafter"/>
</dbReference>
<dbReference type="PANTHER" id="PTHR10000:SF8">
    <property type="entry name" value="HAD SUPERFAMILY HYDROLASE-LIKE, TYPE 3"/>
    <property type="match status" value="1"/>
</dbReference>
<dbReference type="Gene3D" id="3.30.1240.10">
    <property type="match status" value="1"/>
</dbReference>
<dbReference type="Proteomes" id="UP000183639">
    <property type="component" value="Unassembled WGS sequence"/>
</dbReference>
<evidence type="ECO:0000313" key="1">
    <source>
        <dbReference type="EMBL" id="SFH99313.1"/>
    </source>
</evidence>
<dbReference type="SUPFAM" id="SSF56784">
    <property type="entry name" value="HAD-like"/>
    <property type="match status" value="1"/>
</dbReference>
<dbReference type="GO" id="GO:0016791">
    <property type="term" value="F:phosphatase activity"/>
    <property type="evidence" value="ECO:0007669"/>
    <property type="project" value="TreeGrafter"/>
</dbReference>
<name>A0A1I3EKB3_SELRU</name>
<sequence length="257" mass="28582">MKIAASDYDGTLFRNEEISRADAEGVRRWRAAGNKFGVVTGRDYGMLAPQLKYYGIESDYAVCNNGGLICRADGTPLWQGDIPLPVLAEMVKDPGVCRSFHFAFSAADTTYLYHEREGSWISREAKQWDFAIVEITEDDILSLPQIHQFSLGYPEAGEALEVSKKLNARFGDVVHAYPNRCSVDVTPKGISKEQGIRKLIDLMGWAEPEVFSIGDEINDLPMIEAFNGFTVDTAREAIQAKARKVYQGVGMMLEANL</sequence>
<protein>
    <submittedName>
        <fullName evidence="1">Uncharacterized protein</fullName>
    </submittedName>
</protein>